<dbReference type="Proteomes" id="UP001589813">
    <property type="component" value="Unassembled WGS sequence"/>
</dbReference>
<evidence type="ECO:0000313" key="3">
    <source>
        <dbReference type="Proteomes" id="UP001589813"/>
    </source>
</evidence>
<proteinExistence type="predicted"/>
<sequence>MIPQRIYESLPYVYMSLGLAILCSVKNPYAFSSALLFVLAGAVVWVVRSEHRRTRHRLSSQIHGMLPFWCYELLPFSYLTLGLSLLAYSENTLMYPSAVILTVLGLQVWTLRALQRRPAANASAKRVSG</sequence>
<keyword evidence="1" id="KW-1133">Transmembrane helix</keyword>
<organism evidence="2 3">
    <name type="scientific">Rheinheimera tilapiae</name>
    <dbReference type="NCBI Taxonomy" id="875043"/>
    <lineage>
        <taxon>Bacteria</taxon>
        <taxon>Pseudomonadati</taxon>
        <taxon>Pseudomonadota</taxon>
        <taxon>Gammaproteobacteria</taxon>
        <taxon>Chromatiales</taxon>
        <taxon>Chromatiaceae</taxon>
        <taxon>Rheinheimera</taxon>
    </lineage>
</organism>
<name>A0ABV6BDL1_9GAMM</name>
<comment type="caution">
    <text evidence="2">The sequence shown here is derived from an EMBL/GenBank/DDBJ whole genome shotgun (WGS) entry which is preliminary data.</text>
</comment>
<keyword evidence="1" id="KW-0812">Transmembrane</keyword>
<evidence type="ECO:0000256" key="1">
    <source>
        <dbReference type="SAM" id="Phobius"/>
    </source>
</evidence>
<dbReference type="RefSeq" id="WP_377243925.1">
    <property type="nucleotide sequence ID" value="NZ_JBHLXP010000003.1"/>
</dbReference>
<reference evidence="2 3" key="1">
    <citation type="submission" date="2024-09" db="EMBL/GenBank/DDBJ databases">
        <authorList>
            <person name="Sun Q."/>
            <person name="Mori K."/>
        </authorList>
    </citation>
    <scope>NUCLEOTIDE SEQUENCE [LARGE SCALE GENOMIC DNA]</scope>
    <source>
        <strain evidence="2 3">KCTC 23315</strain>
    </source>
</reference>
<dbReference type="EMBL" id="JBHLXP010000003">
    <property type="protein sequence ID" value="MFC0048949.1"/>
    <property type="molecule type" value="Genomic_DNA"/>
</dbReference>
<feature type="transmembrane region" description="Helical" evidence="1">
    <location>
        <begin position="93"/>
        <end position="111"/>
    </location>
</feature>
<feature type="transmembrane region" description="Helical" evidence="1">
    <location>
        <begin position="68"/>
        <end position="87"/>
    </location>
</feature>
<evidence type="ECO:0000313" key="2">
    <source>
        <dbReference type="EMBL" id="MFC0048949.1"/>
    </source>
</evidence>
<protein>
    <submittedName>
        <fullName evidence="2">Uncharacterized protein</fullName>
    </submittedName>
</protein>
<feature type="transmembrane region" description="Helical" evidence="1">
    <location>
        <begin position="29"/>
        <end position="47"/>
    </location>
</feature>
<gene>
    <name evidence="2" type="ORF">ACFFJP_11700</name>
</gene>
<accession>A0ABV6BDL1</accession>
<keyword evidence="3" id="KW-1185">Reference proteome</keyword>
<keyword evidence="1" id="KW-0472">Membrane</keyword>